<keyword evidence="2" id="KW-0479">Metal-binding</keyword>
<evidence type="ECO:0000313" key="5">
    <source>
        <dbReference type="Proteomes" id="UP000886885"/>
    </source>
</evidence>
<reference evidence="4" key="1">
    <citation type="journal article" date="2020" name="bioRxiv">
        <title>Hybrid origin of Populus tomentosa Carr. identified through genome sequencing and phylogenomic analysis.</title>
        <authorList>
            <person name="An X."/>
            <person name="Gao K."/>
            <person name="Chen Z."/>
            <person name="Li J."/>
            <person name="Yang X."/>
            <person name="Yang X."/>
            <person name="Zhou J."/>
            <person name="Guo T."/>
            <person name="Zhao T."/>
            <person name="Huang S."/>
            <person name="Miao D."/>
            <person name="Khan W.U."/>
            <person name="Rao P."/>
            <person name="Ye M."/>
            <person name="Lei B."/>
            <person name="Liao W."/>
            <person name="Wang J."/>
            <person name="Ji L."/>
            <person name="Li Y."/>
            <person name="Guo B."/>
            <person name="Mustafa N.S."/>
            <person name="Li S."/>
            <person name="Yun Q."/>
            <person name="Keller S.R."/>
            <person name="Mao J."/>
            <person name="Zhang R."/>
            <person name="Strauss S.H."/>
        </authorList>
    </citation>
    <scope>NUCLEOTIDE SEQUENCE</scope>
    <source>
        <strain evidence="4">GM15</strain>
        <tissue evidence="4">Leaf</tissue>
    </source>
</reference>
<keyword evidence="5" id="KW-1185">Reference proteome</keyword>
<sequence length="109" mass="12110">MVEKVRLSCLNGAAVDLSDMFLTVSNNIISRSALGRIYENEGCDESFGGLSRKAIDLIASFCFKDMFHFLGWMDTLTGLVAVIEAEMVLANLLYWFDWNIPHGGNPAED</sequence>
<comment type="caution">
    <text evidence="4">The sequence shown here is derived from an EMBL/GenBank/DDBJ whole genome shotgun (WGS) entry which is preliminary data.</text>
</comment>
<gene>
    <name evidence="4" type="ORF">POTOM_050598</name>
</gene>
<keyword evidence="3" id="KW-0408">Iron</keyword>
<proteinExistence type="inferred from homology"/>
<dbReference type="EMBL" id="JAAWWB010000030">
    <property type="protein sequence ID" value="KAG6746085.1"/>
    <property type="molecule type" value="Genomic_DNA"/>
</dbReference>
<name>A0A8X7Y9F6_POPTO</name>
<evidence type="ECO:0000256" key="1">
    <source>
        <dbReference type="ARBA" id="ARBA00010617"/>
    </source>
</evidence>
<dbReference type="PANTHER" id="PTHR47955:SF18">
    <property type="entry name" value="CYTOCHROME P450 71A1-LIKE"/>
    <property type="match status" value="1"/>
</dbReference>
<dbReference type="GO" id="GO:0046872">
    <property type="term" value="F:metal ion binding"/>
    <property type="evidence" value="ECO:0007669"/>
    <property type="project" value="UniProtKB-KW"/>
</dbReference>
<comment type="similarity">
    <text evidence="1">Belongs to the cytochrome P450 family.</text>
</comment>
<evidence type="ECO:0000256" key="3">
    <source>
        <dbReference type="ARBA" id="ARBA00023004"/>
    </source>
</evidence>
<dbReference type="AlphaFoldDB" id="A0A8X7Y9F6"/>
<evidence type="ECO:0000256" key="2">
    <source>
        <dbReference type="ARBA" id="ARBA00022723"/>
    </source>
</evidence>
<organism evidence="4 5">
    <name type="scientific">Populus tomentosa</name>
    <name type="common">Chinese white poplar</name>
    <dbReference type="NCBI Taxonomy" id="118781"/>
    <lineage>
        <taxon>Eukaryota</taxon>
        <taxon>Viridiplantae</taxon>
        <taxon>Streptophyta</taxon>
        <taxon>Embryophyta</taxon>
        <taxon>Tracheophyta</taxon>
        <taxon>Spermatophyta</taxon>
        <taxon>Magnoliopsida</taxon>
        <taxon>eudicotyledons</taxon>
        <taxon>Gunneridae</taxon>
        <taxon>Pentapetalae</taxon>
        <taxon>rosids</taxon>
        <taxon>fabids</taxon>
        <taxon>Malpighiales</taxon>
        <taxon>Salicaceae</taxon>
        <taxon>Saliceae</taxon>
        <taxon>Populus</taxon>
    </lineage>
</organism>
<protein>
    <submittedName>
        <fullName evidence="4">Uncharacterized protein</fullName>
    </submittedName>
</protein>
<dbReference type="Proteomes" id="UP000886885">
    <property type="component" value="Chromosome 15D"/>
</dbReference>
<evidence type="ECO:0000313" key="4">
    <source>
        <dbReference type="EMBL" id="KAG6746085.1"/>
    </source>
</evidence>
<accession>A0A8X7Y9F6</accession>
<dbReference type="PANTHER" id="PTHR47955">
    <property type="entry name" value="CYTOCHROME P450 FAMILY 71 PROTEIN"/>
    <property type="match status" value="1"/>
</dbReference>
<dbReference type="OrthoDB" id="832218at2759"/>